<keyword evidence="5" id="KW-1185">Reference proteome</keyword>
<dbReference type="InterPro" id="IPR007157">
    <property type="entry name" value="PspA_VIPP1"/>
</dbReference>
<dbReference type="PANTHER" id="PTHR31088:SF6">
    <property type="entry name" value="PHAGE SHOCK PROTEIN A"/>
    <property type="match status" value="1"/>
</dbReference>
<evidence type="ECO:0000256" key="2">
    <source>
        <dbReference type="SAM" id="Coils"/>
    </source>
</evidence>
<dbReference type="OrthoDB" id="9779630at2"/>
<comment type="similarity">
    <text evidence="1">Belongs to the PspA/Vipp/IM30 family.</text>
</comment>
<evidence type="ECO:0000313" key="4">
    <source>
        <dbReference type="EMBL" id="SFF94328.1"/>
    </source>
</evidence>
<feature type="coiled-coil region" evidence="2">
    <location>
        <begin position="24"/>
        <end position="186"/>
    </location>
</feature>
<dbReference type="RefSeq" id="WP_092037382.1">
    <property type="nucleotide sequence ID" value="NZ_FOOK01000009.1"/>
</dbReference>
<dbReference type="EMBL" id="FOOK01000009">
    <property type="protein sequence ID" value="SFF94328.1"/>
    <property type="molecule type" value="Genomic_DNA"/>
</dbReference>
<organism evidence="4 5">
    <name type="scientific">Planifilum fulgidum</name>
    <dbReference type="NCBI Taxonomy" id="201973"/>
    <lineage>
        <taxon>Bacteria</taxon>
        <taxon>Bacillati</taxon>
        <taxon>Bacillota</taxon>
        <taxon>Bacilli</taxon>
        <taxon>Bacillales</taxon>
        <taxon>Thermoactinomycetaceae</taxon>
        <taxon>Planifilum</taxon>
    </lineage>
</organism>
<accession>A0A1I2MT81</accession>
<evidence type="ECO:0000313" key="5">
    <source>
        <dbReference type="Proteomes" id="UP000198661"/>
    </source>
</evidence>
<evidence type="ECO:0000256" key="1">
    <source>
        <dbReference type="ARBA" id="ARBA00043985"/>
    </source>
</evidence>
<proteinExistence type="inferred from homology"/>
<gene>
    <name evidence="4" type="ORF">SAMN04488025_10991</name>
</gene>
<name>A0A1I2MT81_9BACL</name>
<keyword evidence="2" id="KW-0175">Coiled coil</keyword>
<evidence type="ECO:0000256" key="3">
    <source>
        <dbReference type="SAM" id="MobiDB-lite"/>
    </source>
</evidence>
<dbReference type="AlphaFoldDB" id="A0A1I2MT81"/>
<feature type="region of interest" description="Disordered" evidence="3">
    <location>
        <begin position="203"/>
        <end position="224"/>
    </location>
</feature>
<dbReference type="PANTHER" id="PTHR31088">
    <property type="entry name" value="MEMBRANE-ASSOCIATED PROTEIN VIPP1, CHLOROPLASTIC"/>
    <property type="match status" value="1"/>
</dbReference>
<reference evidence="4 5" key="1">
    <citation type="submission" date="2016-10" db="EMBL/GenBank/DDBJ databases">
        <authorList>
            <person name="de Groot N.N."/>
        </authorList>
    </citation>
    <scope>NUCLEOTIDE SEQUENCE [LARGE SCALE GENOMIC DNA]</scope>
    <source>
        <strain evidence="4 5">DSM 44945</strain>
    </source>
</reference>
<sequence length="224" mass="25668">MIKRVRDIVVATVHEVLDHLEDPRAMIKQYLRDVENEINKAKDAIIRHQVMAERFERQAEEALRMAARRKMQAEQALEAGEEELARKALSEMKHWEARADQYRTCADKTAGQVRELKEQLSRLEKKYQELRDKKDALIARANAAKTKQRIHTTLHKIDSESAIRGFERMEERIAQMELQANAHAGENAGGSYLAYADEVEKELAKMRSRRSGSAQSDGGQMPGN</sequence>
<dbReference type="STRING" id="201973.SAMN04488025_10991"/>
<dbReference type="Pfam" id="PF04012">
    <property type="entry name" value="PspA_IM30"/>
    <property type="match status" value="1"/>
</dbReference>
<protein>
    <submittedName>
        <fullName evidence="4">Phage shock protein A (PspA) family protein</fullName>
    </submittedName>
</protein>
<feature type="compositionally biased region" description="Polar residues" evidence="3">
    <location>
        <begin position="211"/>
        <end position="224"/>
    </location>
</feature>
<dbReference type="Proteomes" id="UP000198661">
    <property type="component" value="Unassembled WGS sequence"/>
</dbReference>